<reference evidence="8" key="1">
    <citation type="journal article" date="2019" name="Int. J. Syst. Evol. Microbiol.">
        <title>The Global Catalogue of Microorganisms (GCM) 10K type strain sequencing project: providing services to taxonomists for standard genome sequencing and annotation.</title>
        <authorList>
            <consortium name="The Broad Institute Genomics Platform"/>
            <consortium name="The Broad Institute Genome Sequencing Center for Infectious Disease"/>
            <person name="Wu L."/>
            <person name="Ma J."/>
        </authorList>
    </citation>
    <scope>NUCLEOTIDE SEQUENCE [LARGE SCALE GENOMIC DNA]</scope>
    <source>
        <strain evidence="8">JCM 4816</strain>
    </source>
</reference>
<accession>A0ABW1G6Y0</accession>
<protein>
    <submittedName>
        <fullName evidence="7">APC family permease</fullName>
    </submittedName>
</protein>
<dbReference type="Gene3D" id="1.20.1740.10">
    <property type="entry name" value="Amino acid/polyamine transporter I"/>
    <property type="match status" value="1"/>
</dbReference>
<evidence type="ECO:0000256" key="1">
    <source>
        <dbReference type="ARBA" id="ARBA00004651"/>
    </source>
</evidence>
<evidence type="ECO:0000313" key="7">
    <source>
        <dbReference type="EMBL" id="MFC5910329.1"/>
    </source>
</evidence>
<keyword evidence="5 6" id="KW-0472">Membrane</keyword>
<evidence type="ECO:0000313" key="8">
    <source>
        <dbReference type="Proteomes" id="UP001596174"/>
    </source>
</evidence>
<feature type="transmembrane region" description="Helical" evidence="6">
    <location>
        <begin position="370"/>
        <end position="397"/>
    </location>
</feature>
<evidence type="ECO:0000256" key="6">
    <source>
        <dbReference type="SAM" id="Phobius"/>
    </source>
</evidence>
<dbReference type="Pfam" id="PF13520">
    <property type="entry name" value="AA_permease_2"/>
    <property type="match status" value="1"/>
</dbReference>
<dbReference type="RefSeq" id="WP_380587300.1">
    <property type="nucleotide sequence ID" value="NZ_JBHSQJ010000109.1"/>
</dbReference>
<dbReference type="EMBL" id="JBHSQJ010000109">
    <property type="protein sequence ID" value="MFC5910329.1"/>
    <property type="molecule type" value="Genomic_DNA"/>
</dbReference>
<feature type="transmembrane region" description="Helical" evidence="6">
    <location>
        <begin position="442"/>
        <end position="460"/>
    </location>
</feature>
<dbReference type="PANTHER" id="PTHR42770">
    <property type="entry name" value="AMINO ACID TRANSPORTER-RELATED"/>
    <property type="match status" value="1"/>
</dbReference>
<organism evidence="7 8">
    <name type="scientific">Streptacidiphilus monticola</name>
    <dbReference type="NCBI Taxonomy" id="2161674"/>
    <lineage>
        <taxon>Bacteria</taxon>
        <taxon>Bacillati</taxon>
        <taxon>Actinomycetota</taxon>
        <taxon>Actinomycetes</taxon>
        <taxon>Kitasatosporales</taxon>
        <taxon>Streptomycetaceae</taxon>
        <taxon>Streptacidiphilus</taxon>
    </lineage>
</organism>
<proteinExistence type="predicted"/>
<keyword evidence="8" id="KW-1185">Reference proteome</keyword>
<feature type="transmembrane region" description="Helical" evidence="6">
    <location>
        <begin position="12"/>
        <end position="41"/>
    </location>
</feature>
<feature type="transmembrane region" description="Helical" evidence="6">
    <location>
        <begin position="200"/>
        <end position="218"/>
    </location>
</feature>
<name>A0ABW1G6Y0_9ACTN</name>
<comment type="caution">
    <text evidence="7">The sequence shown here is derived from an EMBL/GenBank/DDBJ whole genome shotgun (WGS) entry which is preliminary data.</text>
</comment>
<comment type="subcellular location">
    <subcellularLocation>
        <location evidence="1">Cell membrane</location>
        <topology evidence="1">Multi-pass membrane protein</topology>
    </subcellularLocation>
</comment>
<evidence type="ECO:0000256" key="4">
    <source>
        <dbReference type="ARBA" id="ARBA00022989"/>
    </source>
</evidence>
<feature type="transmembrane region" description="Helical" evidence="6">
    <location>
        <begin position="409"/>
        <end position="430"/>
    </location>
</feature>
<keyword evidence="3 6" id="KW-0812">Transmembrane</keyword>
<feature type="transmembrane region" description="Helical" evidence="6">
    <location>
        <begin position="129"/>
        <end position="148"/>
    </location>
</feature>
<dbReference type="PIRSF" id="PIRSF006060">
    <property type="entry name" value="AA_transporter"/>
    <property type="match status" value="1"/>
</dbReference>
<dbReference type="Proteomes" id="UP001596174">
    <property type="component" value="Unassembled WGS sequence"/>
</dbReference>
<sequence>MSDDAAGLSRRVGLFQATAINMSQMCGIGPFVTIPLMVAAFGGPQAVIGWIVGALLALADGLVWAELGASLPGSGGTYVYLREAFQYRTGRLMPFLFVWTAMLFIPLIMSTGVQGLVQYLGYLWPGMTTGQGDLVGLGVCALVVLLLWRRVENIGRITVAMWAVMIVSVWAVILAAFTHFHPSLAFTWPAHAVELTHGSFWLGFASGLTIGIYDYLGYNTTAYLGAEVKDPGRVLPRSIVYAIVAIMGIYLLLQVGVLGVVHWQDMLDPNNVASKSVASAVLEKTLGKGAADTVTVLILITAFASVFTGLLGGSRVPFDAARDGVFFKSFGRLHPRHRFPVLGLVTMGVVTAAGFLLARHVGSSAAHPPLSVLITLLTTVMVIVQALAQIAAVSVLRRRQPGLRRPYRMLLYPLPSVVAGIGWLVIYGYADKANPGVHPIEWSLVWVALGAVAYLIWSRVEKTWPFGPKEIREEYLAAQRAEPVASAN</sequence>
<feature type="transmembrane region" description="Helical" evidence="6">
    <location>
        <begin position="160"/>
        <end position="180"/>
    </location>
</feature>
<feature type="transmembrane region" description="Helical" evidence="6">
    <location>
        <begin position="47"/>
        <end position="71"/>
    </location>
</feature>
<keyword evidence="2" id="KW-1003">Cell membrane</keyword>
<evidence type="ECO:0000256" key="5">
    <source>
        <dbReference type="ARBA" id="ARBA00023136"/>
    </source>
</evidence>
<feature type="transmembrane region" description="Helical" evidence="6">
    <location>
        <begin position="92"/>
        <end position="109"/>
    </location>
</feature>
<evidence type="ECO:0000256" key="2">
    <source>
        <dbReference type="ARBA" id="ARBA00022475"/>
    </source>
</evidence>
<feature type="transmembrane region" description="Helical" evidence="6">
    <location>
        <begin position="339"/>
        <end position="358"/>
    </location>
</feature>
<dbReference type="InterPro" id="IPR050367">
    <property type="entry name" value="APC_superfamily"/>
</dbReference>
<feature type="transmembrane region" description="Helical" evidence="6">
    <location>
        <begin position="239"/>
        <end position="261"/>
    </location>
</feature>
<feature type="transmembrane region" description="Helical" evidence="6">
    <location>
        <begin position="294"/>
        <end position="318"/>
    </location>
</feature>
<evidence type="ECO:0000256" key="3">
    <source>
        <dbReference type="ARBA" id="ARBA00022692"/>
    </source>
</evidence>
<gene>
    <name evidence="7" type="ORF">ACFP3V_24290</name>
</gene>
<keyword evidence="4 6" id="KW-1133">Transmembrane helix</keyword>
<dbReference type="InterPro" id="IPR002293">
    <property type="entry name" value="AA/rel_permease1"/>
</dbReference>
<dbReference type="PANTHER" id="PTHR42770:SF7">
    <property type="entry name" value="MEMBRANE PROTEIN"/>
    <property type="match status" value="1"/>
</dbReference>